<dbReference type="PANTHER" id="PTHR20958">
    <property type="entry name" value="GLYCINE N-ACYLTRANSFERASE-LIKE PROTEIN"/>
    <property type="match status" value="1"/>
</dbReference>
<sequence length="333" mass="35552">MNMDTPEAITGPVAFHRWPQDLAQTILISVLQDHLPHSNPLYNRILAPQNTPSRHCLFAATFPPSSSPNPSSTPTILFADRSRHTEAQIWLFNPLTILPSLSASESETLNSHAKAAIVFLRDTVVPAAPGWPFLPLLKFGCIPTHLADAITCVARPFDAVKHDTNWTHFNIPLAGPHASSLPEGFQIAPVPREQLGLVIATSGIPREAETLQGLPSVAILDEGGEMVAWAFVDVDGSLATLFVVAEQRGKGLAKAVAGELLGKLGRGEFRSISGRGKGVVDGDDGLLPFGQGSGWVHSEVKEGNSRSENVVGGLGGKRCGMSRYVFIASDLIP</sequence>
<evidence type="ECO:0000313" key="1">
    <source>
        <dbReference type="EMBL" id="OBT92690.2"/>
    </source>
</evidence>
<name>A0A1B8GA36_9PEZI</name>
<dbReference type="Proteomes" id="UP000091956">
    <property type="component" value="Unassembled WGS sequence"/>
</dbReference>
<gene>
    <name evidence="1" type="ORF">VE01_09695</name>
</gene>
<keyword evidence="2" id="KW-1185">Reference proteome</keyword>
<dbReference type="RefSeq" id="XP_018126423.2">
    <property type="nucleotide sequence ID" value="XM_018279107.2"/>
</dbReference>
<dbReference type="SUPFAM" id="SSF55729">
    <property type="entry name" value="Acyl-CoA N-acyltransferases (Nat)"/>
    <property type="match status" value="1"/>
</dbReference>
<evidence type="ECO:0000313" key="2">
    <source>
        <dbReference type="Proteomes" id="UP000091956"/>
    </source>
</evidence>
<dbReference type="Gene3D" id="3.40.630.30">
    <property type="match status" value="1"/>
</dbReference>
<dbReference type="InterPro" id="IPR053225">
    <property type="entry name" value="Acyl-CoA_N-acyltransferase"/>
</dbReference>
<dbReference type="InterPro" id="IPR016181">
    <property type="entry name" value="Acyl_CoA_acyltransferase"/>
</dbReference>
<dbReference type="PANTHER" id="PTHR20958:SF6">
    <property type="entry name" value="GLYCINE N-ACYLTRANSFERASE-LIKE PROTEIN"/>
    <property type="match status" value="1"/>
</dbReference>
<reference evidence="1 2" key="1">
    <citation type="submission" date="2016-03" db="EMBL/GenBank/DDBJ databases">
        <title>Comparative genomics of Pseudogymnoascus destructans, the fungus causing white-nose syndrome of bats.</title>
        <authorList>
            <person name="Palmer J.M."/>
            <person name="Drees K.P."/>
            <person name="Foster J.T."/>
            <person name="Lindner D.L."/>
        </authorList>
    </citation>
    <scope>NUCLEOTIDE SEQUENCE [LARGE SCALE GENOMIC DNA]</scope>
    <source>
        <strain evidence="1 2">UAMH 10579</strain>
    </source>
</reference>
<proteinExistence type="predicted"/>
<reference evidence="2" key="2">
    <citation type="journal article" date="2018" name="Nat. Commun.">
        <title>Extreme sensitivity to ultraviolet light in the fungal pathogen causing white-nose syndrome of bats.</title>
        <authorList>
            <person name="Palmer J.M."/>
            <person name="Drees K.P."/>
            <person name="Foster J.T."/>
            <person name="Lindner D.L."/>
        </authorList>
    </citation>
    <scope>NUCLEOTIDE SEQUENCE [LARGE SCALE GENOMIC DNA]</scope>
    <source>
        <strain evidence="2">UAMH 10579</strain>
    </source>
</reference>
<dbReference type="AlphaFoldDB" id="A0A1B8GA36"/>
<accession>A0A1B8GA36</accession>
<organism evidence="1 2">
    <name type="scientific">Pseudogymnoascus verrucosus</name>
    <dbReference type="NCBI Taxonomy" id="342668"/>
    <lineage>
        <taxon>Eukaryota</taxon>
        <taxon>Fungi</taxon>
        <taxon>Dikarya</taxon>
        <taxon>Ascomycota</taxon>
        <taxon>Pezizomycotina</taxon>
        <taxon>Leotiomycetes</taxon>
        <taxon>Thelebolales</taxon>
        <taxon>Thelebolaceae</taxon>
        <taxon>Pseudogymnoascus</taxon>
    </lineage>
</organism>
<protein>
    <recommendedName>
        <fullName evidence="3">N-acetyltransferase domain-containing protein</fullName>
    </recommendedName>
</protein>
<dbReference type="STRING" id="342668.A0A1B8GA36"/>
<dbReference type="GeneID" id="28843081"/>
<evidence type="ECO:0008006" key="3">
    <source>
        <dbReference type="Google" id="ProtNLM"/>
    </source>
</evidence>
<dbReference type="EMBL" id="KV460263">
    <property type="protein sequence ID" value="OBT92690.2"/>
    <property type="molecule type" value="Genomic_DNA"/>
</dbReference>